<dbReference type="GO" id="GO:0005524">
    <property type="term" value="F:ATP binding"/>
    <property type="evidence" value="ECO:0007669"/>
    <property type="project" value="UniProtKB-KW"/>
</dbReference>
<evidence type="ECO:0000256" key="1">
    <source>
        <dbReference type="ARBA" id="ARBA00005842"/>
    </source>
</evidence>
<keyword evidence="10" id="KW-1185">Reference proteome</keyword>
<dbReference type="FunCoup" id="A0A7E5VY96">
    <property type="interactions" value="2226"/>
</dbReference>
<dbReference type="Pfam" id="PF01715">
    <property type="entry name" value="IPPT"/>
    <property type="match status" value="2"/>
</dbReference>
<proteinExistence type="inferred from homology"/>
<protein>
    <submittedName>
        <fullName evidence="11">tRNA dimethylallyltransferase</fullName>
    </submittedName>
</protein>
<dbReference type="SUPFAM" id="SSF52540">
    <property type="entry name" value="P-loop containing nucleoside triphosphate hydrolases"/>
    <property type="match status" value="2"/>
</dbReference>
<keyword evidence="6" id="KW-0862">Zinc</keyword>
<evidence type="ECO:0000256" key="2">
    <source>
        <dbReference type="ARBA" id="ARBA00022679"/>
    </source>
</evidence>
<dbReference type="RefSeq" id="XP_026733262.1">
    <property type="nucleotide sequence ID" value="XM_026877461.1"/>
</dbReference>
<dbReference type="InterPro" id="IPR018022">
    <property type="entry name" value="IPT"/>
</dbReference>
<dbReference type="GO" id="GO:0005739">
    <property type="term" value="C:mitochondrion"/>
    <property type="evidence" value="ECO:0007669"/>
    <property type="project" value="TreeGrafter"/>
</dbReference>
<dbReference type="GO" id="GO:0008270">
    <property type="term" value="F:zinc ion binding"/>
    <property type="evidence" value="ECO:0007669"/>
    <property type="project" value="UniProtKB-KW"/>
</dbReference>
<dbReference type="HAMAP" id="MF_00185">
    <property type="entry name" value="IPP_trans"/>
    <property type="match status" value="1"/>
</dbReference>
<evidence type="ECO:0000256" key="7">
    <source>
        <dbReference type="ARBA" id="ARBA00022840"/>
    </source>
</evidence>
<keyword evidence="5" id="KW-0863">Zinc-finger</keyword>
<dbReference type="InParanoid" id="A0A7E5VY96"/>
<dbReference type="InterPro" id="IPR036236">
    <property type="entry name" value="Znf_C2H2_sf"/>
</dbReference>
<keyword evidence="2" id="KW-0808">Transferase</keyword>
<evidence type="ECO:0000256" key="8">
    <source>
        <dbReference type="SAM" id="MobiDB-lite"/>
    </source>
</evidence>
<dbReference type="Gene3D" id="3.30.160.60">
    <property type="entry name" value="Classic Zinc Finger"/>
    <property type="match status" value="1"/>
</dbReference>
<evidence type="ECO:0000256" key="4">
    <source>
        <dbReference type="ARBA" id="ARBA00022741"/>
    </source>
</evidence>
<keyword evidence="4" id="KW-0547">Nucleotide-binding</keyword>
<dbReference type="GO" id="GO:0052381">
    <property type="term" value="F:tRNA dimethylallyltransferase activity"/>
    <property type="evidence" value="ECO:0007669"/>
    <property type="project" value="InterPro"/>
</dbReference>
<dbReference type="PANTHER" id="PTHR11088">
    <property type="entry name" value="TRNA DIMETHYLALLYLTRANSFERASE"/>
    <property type="match status" value="1"/>
</dbReference>
<gene>
    <name evidence="11" type="primary">LOC113497756</name>
</gene>
<dbReference type="KEGG" id="tnl:113497756"/>
<reference evidence="11" key="1">
    <citation type="submission" date="2025-08" db="UniProtKB">
        <authorList>
            <consortium name="RefSeq"/>
        </authorList>
    </citation>
    <scope>IDENTIFICATION</scope>
</reference>
<dbReference type="AlphaFoldDB" id="A0A7E5VY96"/>
<dbReference type="GeneID" id="113497756"/>
<accession>A0A7E5VY96</accession>
<organism evidence="10 11">
    <name type="scientific">Trichoplusia ni</name>
    <name type="common">Cabbage looper</name>
    <dbReference type="NCBI Taxonomy" id="7111"/>
    <lineage>
        <taxon>Eukaryota</taxon>
        <taxon>Metazoa</taxon>
        <taxon>Ecdysozoa</taxon>
        <taxon>Arthropoda</taxon>
        <taxon>Hexapoda</taxon>
        <taxon>Insecta</taxon>
        <taxon>Pterygota</taxon>
        <taxon>Neoptera</taxon>
        <taxon>Endopterygota</taxon>
        <taxon>Lepidoptera</taxon>
        <taxon>Glossata</taxon>
        <taxon>Ditrysia</taxon>
        <taxon>Noctuoidea</taxon>
        <taxon>Noctuidae</taxon>
        <taxon>Plusiinae</taxon>
        <taxon>Trichoplusia</taxon>
    </lineage>
</organism>
<dbReference type="Proteomes" id="UP000322000">
    <property type="component" value="Chromosome 1"/>
</dbReference>
<dbReference type="InterPro" id="IPR022755">
    <property type="entry name" value="Znf_C2H2_jaz"/>
</dbReference>
<name>A0A7E5VY96_TRINI</name>
<keyword evidence="7" id="KW-0067">ATP-binding</keyword>
<feature type="domain" description="Zinc finger double-stranded RNA binding" evidence="9">
    <location>
        <begin position="442"/>
        <end position="466"/>
    </location>
</feature>
<keyword evidence="3" id="KW-0479">Metal-binding</keyword>
<dbReference type="OrthoDB" id="775260at2759"/>
<dbReference type="InterPro" id="IPR039657">
    <property type="entry name" value="Dimethylallyltransferase"/>
</dbReference>
<sequence length="484" mass="55902">MALRAVMSSKVPMVIILGATGTGKTKLSVELAQKFGTEIISADSMQIYKGLDVVTAKASAKEREMAPHHLLDILEPHQMFTVVDFRNRALKLIDNLVEQKKIPIIVGGTNYYIESIVYKILVEDMNDDEALLWDKSGRKRDLDDKEAISNAKTTKLDKDSEVGVPSTSDEDKTKVDSPIENNETNLEISIDKLKEDVYNEAKFTNEEIHAKLKAVDPKMAERLHPNNRRKVLRSIEVLLKTGRRHSEILAEQKLSEGQLRRPGATIIFWLKCEQTIHDERLNSRVDAMLEDGLIQELLDFHAKHNKQRIQDGKPPDYTKGVFQTLGFKEFHDYLMLPIEERNSDKGKNMLQQSIENMKMGTRRYARRQNKMIRGRFLEHPTREIPPIYELDTTDVLKWDEEVKNKAIHIIESYLNDTQSEFEPLHSNIDDSKREMDRNSHNYCDVCNRIFIGDNVYAIHLNSFRHKKVLKKKNLGKLKQVKTEQ</sequence>
<feature type="region of interest" description="Disordered" evidence="8">
    <location>
        <begin position="152"/>
        <end position="177"/>
    </location>
</feature>
<evidence type="ECO:0000256" key="6">
    <source>
        <dbReference type="ARBA" id="ARBA00022833"/>
    </source>
</evidence>
<evidence type="ECO:0000256" key="3">
    <source>
        <dbReference type="ARBA" id="ARBA00022723"/>
    </source>
</evidence>
<dbReference type="SUPFAM" id="SSF57667">
    <property type="entry name" value="beta-beta-alpha zinc fingers"/>
    <property type="match status" value="1"/>
</dbReference>
<evidence type="ECO:0000313" key="10">
    <source>
        <dbReference type="Proteomes" id="UP000322000"/>
    </source>
</evidence>
<dbReference type="GO" id="GO:0006400">
    <property type="term" value="P:tRNA modification"/>
    <property type="evidence" value="ECO:0007669"/>
    <property type="project" value="TreeGrafter"/>
</dbReference>
<dbReference type="Pfam" id="PF12171">
    <property type="entry name" value="zf-C2H2_jaz"/>
    <property type="match status" value="1"/>
</dbReference>
<dbReference type="InterPro" id="IPR027417">
    <property type="entry name" value="P-loop_NTPase"/>
</dbReference>
<dbReference type="Gene3D" id="1.10.20.140">
    <property type="match status" value="1"/>
</dbReference>
<evidence type="ECO:0000259" key="9">
    <source>
        <dbReference type="Pfam" id="PF12171"/>
    </source>
</evidence>
<comment type="similarity">
    <text evidence="1">Belongs to the IPP transferase family.</text>
</comment>
<evidence type="ECO:0000256" key="5">
    <source>
        <dbReference type="ARBA" id="ARBA00022771"/>
    </source>
</evidence>
<dbReference type="PANTHER" id="PTHR11088:SF89">
    <property type="entry name" value="TRNA DIMETHYLALLYLTRANSFERASE"/>
    <property type="match status" value="1"/>
</dbReference>
<dbReference type="Gene3D" id="3.40.50.300">
    <property type="entry name" value="P-loop containing nucleotide triphosphate hydrolases"/>
    <property type="match status" value="1"/>
</dbReference>
<evidence type="ECO:0000313" key="11">
    <source>
        <dbReference type="RefSeq" id="XP_026733262.1"/>
    </source>
</evidence>